<dbReference type="PANTHER" id="PTHR11717:SF7">
    <property type="entry name" value="LOW MOLECULAR WEIGHT PHOSPHOTYROSINE PROTEIN PHOSPHATASE"/>
    <property type="match status" value="1"/>
</dbReference>
<dbReference type="Pfam" id="PF01451">
    <property type="entry name" value="LMWPc"/>
    <property type="match status" value="1"/>
</dbReference>
<evidence type="ECO:0000256" key="5">
    <source>
        <dbReference type="ARBA" id="ARBA00022912"/>
    </source>
</evidence>
<reference evidence="9" key="1">
    <citation type="submission" date="2019-10" db="EMBL/GenBank/DDBJ databases">
        <authorList>
            <consortium name="DOE Joint Genome Institute"/>
            <person name="Kuo A."/>
            <person name="Miyauchi S."/>
            <person name="Kiss E."/>
            <person name="Drula E."/>
            <person name="Kohler A."/>
            <person name="Sanchez-Garcia M."/>
            <person name="Andreopoulos B."/>
            <person name="Barry K.W."/>
            <person name="Bonito G."/>
            <person name="Buee M."/>
            <person name="Carver A."/>
            <person name="Chen C."/>
            <person name="Cichocki N."/>
            <person name="Clum A."/>
            <person name="Culley D."/>
            <person name="Crous P.W."/>
            <person name="Fauchery L."/>
            <person name="Girlanda M."/>
            <person name="Hayes R."/>
            <person name="Keri Z."/>
            <person name="LaButti K."/>
            <person name="Lipzen A."/>
            <person name="Lombard V."/>
            <person name="Magnuson J."/>
            <person name="Maillard F."/>
            <person name="Morin E."/>
            <person name="Murat C."/>
            <person name="Nolan M."/>
            <person name="Ohm R."/>
            <person name="Pangilinan J."/>
            <person name="Pereira M."/>
            <person name="Perotto S."/>
            <person name="Peter M."/>
            <person name="Riley R."/>
            <person name="Sitrit Y."/>
            <person name="Stielow B."/>
            <person name="Szollosi G."/>
            <person name="Zifcakova L."/>
            <person name="Stursova M."/>
            <person name="Spatafora J.W."/>
            <person name="Tedersoo L."/>
            <person name="Vaario L.-M."/>
            <person name="Yamada A."/>
            <person name="Yan M."/>
            <person name="Wang P."/>
            <person name="Xu J."/>
            <person name="Bruns T."/>
            <person name="Baldrian P."/>
            <person name="Vilgalys R."/>
            <person name="Henrissat B."/>
            <person name="Grigoriev I.V."/>
            <person name="Hibbett D."/>
            <person name="Nagy L.G."/>
            <person name="Martin F.M."/>
        </authorList>
    </citation>
    <scope>NUCLEOTIDE SEQUENCE</scope>
    <source>
        <strain evidence="9">BED1</strain>
    </source>
</reference>
<reference evidence="9" key="2">
    <citation type="journal article" date="2020" name="Nat. Commun.">
        <title>Large-scale genome sequencing of mycorrhizal fungi provides insights into the early evolution of symbiotic traits.</title>
        <authorList>
            <person name="Miyauchi S."/>
            <person name="Kiss E."/>
            <person name="Kuo A."/>
            <person name="Drula E."/>
            <person name="Kohler A."/>
            <person name="Sanchez-Garcia M."/>
            <person name="Morin E."/>
            <person name="Andreopoulos B."/>
            <person name="Barry K.W."/>
            <person name="Bonito G."/>
            <person name="Buee M."/>
            <person name="Carver A."/>
            <person name="Chen C."/>
            <person name="Cichocki N."/>
            <person name="Clum A."/>
            <person name="Culley D."/>
            <person name="Crous P.W."/>
            <person name="Fauchery L."/>
            <person name="Girlanda M."/>
            <person name="Hayes R.D."/>
            <person name="Keri Z."/>
            <person name="LaButti K."/>
            <person name="Lipzen A."/>
            <person name="Lombard V."/>
            <person name="Magnuson J."/>
            <person name="Maillard F."/>
            <person name="Murat C."/>
            <person name="Nolan M."/>
            <person name="Ohm R.A."/>
            <person name="Pangilinan J."/>
            <person name="Pereira M.F."/>
            <person name="Perotto S."/>
            <person name="Peter M."/>
            <person name="Pfister S."/>
            <person name="Riley R."/>
            <person name="Sitrit Y."/>
            <person name="Stielow J.B."/>
            <person name="Szollosi G."/>
            <person name="Zifcakova L."/>
            <person name="Stursova M."/>
            <person name="Spatafora J.W."/>
            <person name="Tedersoo L."/>
            <person name="Vaario L.M."/>
            <person name="Yamada A."/>
            <person name="Yan M."/>
            <person name="Wang P."/>
            <person name="Xu J."/>
            <person name="Bruns T."/>
            <person name="Baldrian P."/>
            <person name="Vilgalys R."/>
            <person name="Dunand C."/>
            <person name="Henrissat B."/>
            <person name="Grigoriev I.V."/>
            <person name="Hibbett D."/>
            <person name="Nagy L.G."/>
            <person name="Martin F.M."/>
        </authorList>
    </citation>
    <scope>NUCLEOTIDE SEQUENCE</scope>
    <source>
        <strain evidence="9">BED1</strain>
    </source>
</reference>
<comment type="caution">
    <text evidence="9">The sequence shown here is derived from an EMBL/GenBank/DDBJ whole genome shotgun (WGS) entry which is preliminary data.</text>
</comment>
<protein>
    <submittedName>
        <fullName evidence="9">Phosphotyrosine protein phosphatase I superfamily</fullName>
    </submittedName>
</protein>
<dbReference type="EMBL" id="WHUW01000005">
    <property type="protein sequence ID" value="KAF8445800.1"/>
    <property type="molecule type" value="Genomic_DNA"/>
</dbReference>
<dbReference type="AlphaFoldDB" id="A0AAD4GJA9"/>
<organism evidence="9 10">
    <name type="scientific">Boletus edulis BED1</name>
    <dbReference type="NCBI Taxonomy" id="1328754"/>
    <lineage>
        <taxon>Eukaryota</taxon>
        <taxon>Fungi</taxon>
        <taxon>Dikarya</taxon>
        <taxon>Basidiomycota</taxon>
        <taxon>Agaricomycotina</taxon>
        <taxon>Agaricomycetes</taxon>
        <taxon>Agaricomycetidae</taxon>
        <taxon>Boletales</taxon>
        <taxon>Boletineae</taxon>
        <taxon>Boletaceae</taxon>
        <taxon>Boletoideae</taxon>
        <taxon>Boletus</taxon>
    </lineage>
</organism>
<keyword evidence="10" id="KW-1185">Reference proteome</keyword>
<comment type="catalytic activity">
    <reaction evidence="6">
        <text>O-phospho-L-tyrosyl-[protein] + H2O = L-tyrosyl-[protein] + phosphate</text>
        <dbReference type="Rhea" id="RHEA:10684"/>
        <dbReference type="Rhea" id="RHEA-COMP:10136"/>
        <dbReference type="Rhea" id="RHEA-COMP:20101"/>
        <dbReference type="ChEBI" id="CHEBI:15377"/>
        <dbReference type="ChEBI" id="CHEBI:43474"/>
        <dbReference type="ChEBI" id="CHEBI:46858"/>
        <dbReference type="ChEBI" id="CHEBI:61978"/>
        <dbReference type="EC" id="3.1.3.48"/>
    </reaction>
</comment>
<dbReference type="FunFam" id="3.40.50.2300:FF:000105">
    <property type="entry name" value="Low molecular weight phosphotyrosine protein"/>
    <property type="match status" value="1"/>
</dbReference>
<dbReference type="PRINTS" id="PR00719">
    <property type="entry name" value="LMWPTPASE"/>
</dbReference>
<evidence type="ECO:0000313" key="10">
    <source>
        <dbReference type="Proteomes" id="UP001194468"/>
    </source>
</evidence>
<dbReference type="InterPro" id="IPR036196">
    <property type="entry name" value="Ptyr_pPase_sf"/>
</dbReference>
<dbReference type="InterPro" id="IPR017867">
    <property type="entry name" value="Tyr_phospatase_low_mol_wt"/>
</dbReference>
<keyword evidence="4" id="KW-0378">Hydrolase</keyword>
<dbReference type="GO" id="GO:0004725">
    <property type="term" value="F:protein tyrosine phosphatase activity"/>
    <property type="evidence" value="ECO:0007669"/>
    <property type="project" value="UniProtKB-EC"/>
</dbReference>
<sequence>MTLSVLIVCLGNICRSPMGEAVLRHEATKRGIDIHVDSAGTGAYHIGEDPDYRTISTCAKHNIPINHSARQAEEADFNKFQYILAADGSNLRNLMAKKPGEGTATVRLWGSYLDNKPISDPYYGDITAFERCFEECTSFSKAFLDEVVSKN</sequence>
<dbReference type="CDD" id="cd16343">
    <property type="entry name" value="LMWPTP"/>
    <property type="match status" value="1"/>
</dbReference>
<accession>A0AAD4GJA9</accession>
<dbReference type="SMART" id="SM00226">
    <property type="entry name" value="LMWPc"/>
    <property type="match status" value="1"/>
</dbReference>
<dbReference type="SUPFAM" id="SSF52788">
    <property type="entry name" value="Phosphotyrosine protein phosphatases I"/>
    <property type="match status" value="1"/>
</dbReference>
<feature type="domain" description="Phosphotyrosine protein phosphatase I" evidence="8">
    <location>
        <begin position="3"/>
        <end position="146"/>
    </location>
</feature>
<comment type="subcellular location">
    <subcellularLocation>
        <location evidence="1">Cytoplasm</location>
    </subcellularLocation>
</comment>
<evidence type="ECO:0000259" key="8">
    <source>
        <dbReference type="SMART" id="SM00226"/>
    </source>
</evidence>
<evidence type="ECO:0000256" key="1">
    <source>
        <dbReference type="ARBA" id="ARBA00004496"/>
    </source>
</evidence>
<evidence type="ECO:0000256" key="2">
    <source>
        <dbReference type="ARBA" id="ARBA00011063"/>
    </source>
</evidence>
<name>A0AAD4GJA9_BOLED</name>
<dbReference type="Proteomes" id="UP001194468">
    <property type="component" value="Unassembled WGS sequence"/>
</dbReference>
<dbReference type="Gene3D" id="3.40.50.2300">
    <property type="match status" value="1"/>
</dbReference>
<evidence type="ECO:0000256" key="6">
    <source>
        <dbReference type="ARBA" id="ARBA00051722"/>
    </source>
</evidence>
<dbReference type="InterPro" id="IPR023485">
    <property type="entry name" value="Ptyr_pPase"/>
</dbReference>
<evidence type="ECO:0000256" key="7">
    <source>
        <dbReference type="PIRSR" id="PIRSR617867-1"/>
    </source>
</evidence>
<keyword evidence="5" id="KW-0904">Protein phosphatase</keyword>
<proteinExistence type="inferred from homology"/>
<feature type="active site" description="Nucleophile" evidence="7">
    <location>
        <position position="9"/>
    </location>
</feature>
<evidence type="ECO:0000256" key="4">
    <source>
        <dbReference type="ARBA" id="ARBA00022801"/>
    </source>
</evidence>
<feature type="active site" description="Proton donor" evidence="7">
    <location>
        <position position="120"/>
    </location>
</feature>
<dbReference type="InterPro" id="IPR050438">
    <property type="entry name" value="LMW_PTPase"/>
</dbReference>
<evidence type="ECO:0000313" key="9">
    <source>
        <dbReference type="EMBL" id="KAF8445800.1"/>
    </source>
</evidence>
<evidence type="ECO:0000256" key="3">
    <source>
        <dbReference type="ARBA" id="ARBA00022490"/>
    </source>
</evidence>
<gene>
    <name evidence="9" type="ORF">L210DRAFT_3442333</name>
</gene>
<feature type="active site" evidence="7">
    <location>
        <position position="15"/>
    </location>
</feature>
<dbReference type="GO" id="GO:0005737">
    <property type="term" value="C:cytoplasm"/>
    <property type="evidence" value="ECO:0007669"/>
    <property type="project" value="UniProtKB-SubCell"/>
</dbReference>
<dbReference type="PANTHER" id="PTHR11717">
    <property type="entry name" value="LOW MOLECULAR WEIGHT PROTEIN TYROSINE PHOSPHATASE"/>
    <property type="match status" value="1"/>
</dbReference>
<keyword evidence="3" id="KW-0963">Cytoplasm</keyword>
<comment type="similarity">
    <text evidence="2">Belongs to the low molecular weight phosphotyrosine protein phosphatase family.</text>
</comment>